<accession>A0A1E7Q313</accession>
<dbReference type="InterPro" id="IPR049220">
    <property type="entry name" value="DUF6868"/>
</dbReference>
<evidence type="ECO:0000256" key="1">
    <source>
        <dbReference type="SAM" id="Phobius"/>
    </source>
</evidence>
<dbReference type="AlphaFoldDB" id="A0A1E7Q313"/>
<gene>
    <name evidence="3" type="ORF">BI198_02430</name>
</gene>
<proteinExistence type="predicted"/>
<feature type="transmembrane region" description="Helical" evidence="1">
    <location>
        <begin position="12"/>
        <end position="32"/>
    </location>
</feature>
<keyword evidence="1" id="KW-1133">Transmembrane helix</keyword>
<feature type="domain" description="DUF6868" evidence="2">
    <location>
        <begin position="5"/>
        <end position="80"/>
    </location>
</feature>
<reference evidence="4" key="1">
    <citation type="submission" date="2016-09" db="EMBL/GenBank/DDBJ databases">
        <authorList>
            <person name="Wan X."/>
            <person name="Hou S."/>
        </authorList>
    </citation>
    <scope>NUCLEOTIDE SEQUENCE [LARGE SCALE GENOMIC DNA]</scope>
    <source>
        <strain evidence="4">KH87</strain>
    </source>
</reference>
<keyword evidence="1" id="KW-0472">Membrane</keyword>
<evidence type="ECO:0000313" key="3">
    <source>
        <dbReference type="EMBL" id="OEY68555.1"/>
    </source>
</evidence>
<dbReference type="STRING" id="1628148.BI198_02430"/>
<keyword evidence="1" id="KW-0812">Transmembrane</keyword>
<sequence>MSDLILLTQFFGWSLLINAGILLFTTIMLISFRPQIKSLQSQLFALEKAQLNIVYFKYLAYYKIGIILFSLTPYLSLKIMTSA</sequence>
<comment type="caution">
    <text evidence="3">The sequence shown here is derived from an EMBL/GenBank/DDBJ whole genome shotgun (WGS) entry which is preliminary data.</text>
</comment>
<organism evidence="3 4">
    <name type="scientific">Rheinheimera salexigens</name>
    <dbReference type="NCBI Taxonomy" id="1628148"/>
    <lineage>
        <taxon>Bacteria</taxon>
        <taxon>Pseudomonadati</taxon>
        <taxon>Pseudomonadota</taxon>
        <taxon>Gammaproteobacteria</taxon>
        <taxon>Chromatiales</taxon>
        <taxon>Chromatiaceae</taxon>
        <taxon>Rheinheimera</taxon>
    </lineage>
</organism>
<dbReference type="RefSeq" id="WP_070048122.1">
    <property type="nucleotide sequence ID" value="NZ_CBCSDO010000001.1"/>
</dbReference>
<keyword evidence="4" id="KW-1185">Reference proteome</keyword>
<dbReference type="Proteomes" id="UP000242258">
    <property type="component" value="Unassembled WGS sequence"/>
</dbReference>
<feature type="transmembrane region" description="Helical" evidence="1">
    <location>
        <begin position="53"/>
        <end position="75"/>
    </location>
</feature>
<protein>
    <recommendedName>
        <fullName evidence="2">DUF6868 domain-containing protein</fullName>
    </recommendedName>
</protein>
<dbReference type="EMBL" id="MKEK01000001">
    <property type="protein sequence ID" value="OEY68555.1"/>
    <property type="molecule type" value="Genomic_DNA"/>
</dbReference>
<evidence type="ECO:0000259" key="2">
    <source>
        <dbReference type="Pfam" id="PF21742"/>
    </source>
</evidence>
<name>A0A1E7Q313_9GAMM</name>
<dbReference type="Pfam" id="PF21742">
    <property type="entry name" value="DUF6868"/>
    <property type="match status" value="1"/>
</dbReference>
<evidence type="ECO:0000313" key="4">
    <source>
        <dbReference type="Proteomes" id="UP000242258"/>
    </source>
</evidence>